<gene>
    <name evidence="1" type="ORF">NCTC8258_02100</name>
</gene>
<reference evidence="1 2" key="1">
    <citation type="submission" date="2018-06" db="EMBL/GenBank/DDBJ databases">
        <authorList>
            <consortium name="Pathogen Informatics"/>
            <person name="Doyle S."/>
        </authorList>
    </citation>
    <scope>NUCLEOTIDE SEQUENCE [LARGE SCALE GENOMIC DNA]</scope>
    <source>
        <strain evidence="1 2">NCTC8258</strain>
    </source>
</reference>
<accession>A0A379W504</accession>
<dbReference type="EMBL" id="UGXS01000004">
    <property type="protein sequence ID" value="SUH14417.1"/>
    <property type="molecule type" value="Genomic_DNA"/>
</dbReference>
<dbReference type="AlphaFoldDB" id="A0A379W504"/>
<evidence type="ECO:0000313" key="2">
    <source>
        <dbReference type="Proteomes" id="UP000255509"/>
    </source>
</evidence>
<name>A0A379W504_SALET</name>
<evidence type="ECO:0000313" key="1">
    <source>
        <dbReference type="EMBL" id="SUH14417.1"/>
    </source>
</evidence>
<sequence length="55" mass="6136">MGIFMLFCLMTLRLSGLPIVGRIKRLRCHPTGFYLIALTGDPATAQNSSRQSPVW</sequence>
<protein>
    <submittedName>
        <fullName evidence="1">Uncharacterized protein</fullName>
    </submittedName>
</protein>
<organism evidence="1 2">
    <name type="scientific">Salmonella enterica I</name>
    <dbReference type="NCBI Taxonomy" id="59201"/>
    <lineage>
        <taxon>Bacteria</taxon>
        <taxon>Pseudomonadati</taxon>
        <taxon>Pseudomonadota</taxon>
        <taxon>Gammaproteobacteria</taxon>
        <taxon>Enterobacterales</taxon>
        <taxon>Enterobacteriaceae</taxon>
        <taxon>Salmonella</taxon>
    </lineage>
</organism>
<dbReference type="Proteomes" id="UP000255509">
    <property type="component" value="Unassembled WGS sequence"/>
</dbReference>
<proteinExistence type="predicted"/>